<dbReference type="Proteomes" id="UP001642464">
    <property type="component" value="Unassembled WGS sequence"/>
</dbReference>
<organism evidence="1 2">
    <name type="scientific">Durusdinium trenchii</name>
    <dbReference type="NCBI Taxonomy" id="1381693"/>
    <lineage>
        <taxon>Eukaryota</taxon>
        <taxon>Sar</taxon>
        <taxon>Alveolata</taxon>
        <taxon>Dinophyceae</taxon>
        <taxon>Suessiales</taxon>
        <taxon>Symbiodiniaceae</taxon>
        <taxon>Durusdinium</taxon>
    </lineage>
</organism>
<protein>
    <submittedName>
        <fullName evidence="1">Uncharacterized protein</fullName>
    </submittedName>
</protein>
<sequence length="197" mass="23470">MMLLSRALRAGHLSHYSAKGNWSHFSMRQRYPQMLKAQTDPTINDFFFELFLRKWFADGPSYNYAFVSIAAFGACIGILGRGVFFNPDVMFRKQEVRKPLPDRHRQYTFSLPFFNHRLRNWVCGYKACLIDNEPDWADKHPLGYRPNRKQNHRRPYMWIFSIPRYTVQDPLYTSVTHDNMNSIYEDCGYMKAPNYED</sequence>
<proteinExistence type="predicted"/>
<keyword evidence="2" id="KW-1185">Reference proteome</keyword>
<accession>A0ABP0LQT0</accession>
<dbReference type="EMBL" id="CAXAMM010017169">
    <property type="protein sequence ID" value="CAK9040550.1"/>
    <property type="molecule type" value="Genomic_DNA"/>
</dbReference>
<name>A0ABP0LQT0_9DINO</name>
<evidence type="ECO:0000313" key="2">
    <source>
        <dbReference type="Proteomes" id="UP001642464"/>
    </source>
</evidence>
<evidence type="ECO:0000313" key="1">
    <source>
        <dbReference type="EMBL" id="CAK9040550.1"/>
    </source>
</evidence>
<comment type="caution">
    <text evidence="1">The sequence shown here is derived from an EMBL/GenBank/DDBJ whole genome shotgun (WGS) entry which is preliminary data.</text>
</comment>
<gene>
    <name evidence="1" type="ORF">SCF082_LOCUS23564</name>
</gene>
<reference evidence="1 2" key="1">
    <citation type="submission" date="2024-02" db="EMBL/GenBank/DDBJ databases">
        <authorList>
            <person name="Chen Y."/>
            <person name="Shah S."/>
            <person name="Dougan E. K."/>
            <person name="Thang M."/>
            <person name="Chan C."/>
        </authorList>
    </citation>
    <scope>NUCLEOTIDE SEQUENCE [LARGE SCALE GENOMIC DNA]</scope>
</reference>